<evidence type="ECO:0000259" key="1">
    <source>
        <dbReference type="Pfam" id="PF13439"/>
    </source>
</evidence>
<dbReference type="Gene3D" id="3.40.50.2000">
    <property type="entry name" value="Glycogen Phosphorylase B"/>
    <property type="match status" value="2"/>
</dbReference>
<dbReference type="HOGENOM" id="CLU_009583_44_1_4"/>
<proteinExistence type="predicted"/>
<feature type="domain" description="Glycosyltransferase subfamily 4-like N-terminal" evidence="1">
    <location>
        <begin position="13"/>
        <end position="183"/>
    </location>
</feature>
<gene>
    <name evidence="2" type="ordered locus">Daro_0153</name>
</gene>
<keyword evidence="2" id="KW-0808">Transferase</keyword>
<protein>
    <submittedName>
        <fullName evidence="2">Glycosyl transferase, group 1</fullName>
    </submittedName>
</protein>
<accession>Q47JR9</accession>
<dbReference type="OrthoDB" id="433681at2"/>
<dbReference type="CAZy" id="GT4">
    <property type="family name" value="Glycosyltransferase Family 4"/>
</dbReference>
<dbReference type="GO" id="GO:0016757">
    <property type="term" value="F:glycosyltransferase activity"/>
    <property type="evidence" value="ECO:0007669"/>
    <property type="project" value="TreeGrafter"/>
</dbReference>
<dbReference type="EMBL" id="CP000089">
    <property type="protein sequence ID" value="AAZ44912.1"/>
    <property type="molecule type" value="Genomic_DNA"/>
</dbReference>
<organism evidence="2">
    <name type="scientific">Dechloromonas aromatica (strain RCB)</name>
    <dbReference type="NCBI Taxonomy" id="159087"/>
    <lineage>
        <taxon>Bacteria</taxon>
        <taxon>Pseudomonadati</taxon>
        <taxon>Pseudomonadota</taxon>
        <taxon>Betaproteobacteria</taxon>
        <taxon>Rhodocyclales</taxon>
        <taxon>Azonexaceae</taxon>
        <taxon>Dechloromonas</taxon>
    </lineage>
</organism>
<evidence type="ECO:0000313" key="2">
    <source>
        <dbReference type="EMBL" id="AAZ44912.1"/>
    </source>
</evidence>
<reference evidence="2" key="1">
    <citation type="submission" date="2005-08" db="EMBL/GenBank/DDBJ databases">
        <title>Complete sequence of Dechloromonas aromatica RCB.</title>
        <authorList>
            <person name="Salinero K.K."/>
            <person name="Copeland A."/>
            <person name="Lucas S."/>
            <person name="Lapidus A."/>
            <person name="Barry K."/>
            <person name="Detter J.C."/>
            <person name="Glavina T."/>
            <person name="Hammon N."/>
            <person name="Israni S."/>
            <person name="Pitluck S."/>
            <person name="Di Bartolo G."/>
            <person name="Trong S."/>
            <person name="Schmutz J."/>
            <person name="Larimer F."/>
            <person name="Land M."/>
            <person name="Ivanova N."/>
            <person name="Richardson P."/>
        </authorList>
    </citation>
    <scope>NUCLEOTIDE SEQUENCE</scope>
    <source>
        <strain evidence="2">RCB</strain>
    </source>
</reference>
<dbReference type="PANTHER" id="PTHR12526:SF623">
    <property type="entry name" value="WABG"/>
    <property type="match status" value="1"/>
</dbReference>
<sequence>MKIAIIRQRYNPFGGAERFVERALGALAGEGAEVTLITRNWDGAPREGFRQITCDPAYSRLLGGRAARDRSFAEAAQAEMARGEFDITQSHERIPGCMIFRAGDGVHAAWLDHRARILGPLQRLTQRWSPYHRYVLGAEKAMFADPALQAVICNSQMVADEVERYYGVARSKLQVIYNGVDTEVFHPGLADEFRASMRAANGISENAPLLLFVGSGFERKGIPQLLRAVARMQRTDARIVIVGADRKLKAMQKLSELLRLTRRVLFTGPLKDVRPWYGAADGFVLPTLYDPCPNAALEAFACGLPVVTSTTCGAQEWVRSGENGWVVDAVDINGLARRLDDLAGLAGNVKAREAARAVAEPLTLPAMADRLLALYRSLGRR</sequence>
<dbReference type="SUPFAM" id="SSF53756">
    <property type="entry name" value="UDP-Glycosyltransferase/glycogen phosphorylase"/>
    <property type="match status" value="1"/>
</dbReference>
<dbReference type="Pfam" id="PF13439">
    <property type="entry name" value="Glyco_transf_4"/>
    <property type="match status" value="1"/>
</dbReference>
<dbReference type="Pfam" id="PF13692">
    <property type="entry name" value="Glyco_trans_1_4"/>
    <property type="match status" value="1"/>
</dbReference>
<name>Q47JR9_DECAR</name>
<dbReference type="KEGG" id="dar:Daro_0153"/>
<dbReference type="CDD" id="cd03801">
    <property type="entry name" value="GT4_PimA-like"/>
    <property type="match status" value="1"/>
</dbReference>
<dbReference type="eggNOG" id="COG0438">
    <property type="taxonomic scope" value="Bacteria"/>
</dbReference>
<dbReference type="STRING" id="159087.Daro_0153"/>
<dbReference type="AlphaFoldDB" id="Q47JR9"/>
<dbReference type="PANTHER" id="PTHR12526">
    <property type="entry name" value="GLYCOSYLTRANSFERASE"/>
    <property type="match status" value="1"/>
</dbReference>
<dbReference type="InterPro" id="IPR028098">
    <property type="entry name" value="Glyco_trans_4-like_N"/>
</dbReference>